<proteinExistence type="predicted"/>
<sequence length="291" mass="33510">MAAMDDIFHDLFGSDIDEGGEEFSHEDFVEEFAEINELSEGGEGYSDGQVHDVIEGPKVGMRFDSLEDLFNLYQAHARLQGFCVLKASGVKGKNGERKFQTFSCHRVRIGKDNFTIYVKQKLEGNDIARIRPNFEFEKQFHDAYTVDMFDAVQKKLARMVFCDVSGDVEELCEDVLMVRNIRKVANTYLLGRWRKDVYRCHSKISVGLGIAQMNANMVEIRELETKFFEIVNYGYSNITKLDFVNNCIDECKNALKQWRGVEGDNPVLNVDGRSRRHTIVPRIRRQNNHVN</sequence>
<comment type="caution">
    <text evidence="1">The sequence shown here is derived from an EMBL/GenBank/DDBJ whole genome shotgun (WGS) entry which is preliminary data.</text>
</comment>
<dbReference type="PANTHER" id="PTHR47718">
    <property type="entry name" value="OS01G0519700 PROTEIN"/>
    <property type="match status" value="1"/>
</dbReference>
<name>A0ABQ8HFL1_9ROSI</name>
<protein>
    <recommendedName>
        <fullName evidence="3">Protein FAR1-RELATED SEQUENCE</fullName>
    </recommendedName>
</protein>
<dbReference type="EMBL" id="JAFEMO010000011">
    <property type="protein sequence ID" value="KAH7557401.1"/>
    <property type="molecule type" value="Genomic_DNA"/>
</dbReference>
<gene>
    <name evidence="1" type="ORF">JRO89_XS11G0144400</name>
</gene>
<evidence type="ECO:0000313" key="2">
    <source>
        <dbReference type="Proteomes" id="UP000827721"/>
    </source>
</evidence>
<evidence type="ECO:0008006" key="3">
    <source>
        <dbReference type="Google" id="ProtNLM"/>
    </source>
</evidence>
<accession>A0ABQ8HFL1</accession>
<organism evidence="1 2">
    <name type="scientific">Xanthoceras sorbifolium</name>
    <dbReference type="NCBI Taxonomy" id="99658"/>
    <lineage>
        <taxon>Eukaryota</taxon>
        <taxon>Viridiplantae</taxon>
        <taxon>Streptophyta</taxon>
        <taxon>Embryophyta</taxon>
        <taxon>Tracheophyta</taxon>
        <taxon>Spermatophyta</taxon>
        <taxon>Magnoliopsida</taxon>
        <taxon>eudicotyledons</taxon>
        <taxon>Gunneridae</taxon>
        <taxon>Pentapetalae</taxon>
        <taxon>rosids</taxon>
        <taxon>malvids</taxon>
        <taxon>Sapindales</taxon>
        <taxon>Sapindaceae</taxon>
        <taxon>Xanthoceroideae</taxon>
        <taxon>Xanthoceras</taxon>
    </lineage>
</organism>
<dbReference type="Proteomes" id="UP000827721">
    <property type="component" value="Unassembled WGS sequence"/>
</dbReference>
<keyword evidence="2" id="KW-1185">Reference proteome</keyword>
<dbReference type="PANTHER" id="PTHR47718:SF13">
    <property type="entry name" value="OS09G0290500 PROTEIN"/>
    <property type="match status" value="1"/>
</dbReference>
<evidence type="ECO:0000313" key="1">
    <source>
        <dbReference type="EMBL" id="KAH7557401.1"/>
    </source>
</evidence>
<reference evidence="1 2" key="1">
    <citation type="submission" date="2021-02" db="EMBL/GenBank/DDBJ databases">
        <title>Plant Genome Project.</title>
        <authorList>
            <person name="Zhang R.-G."/>
        </authorList>
    </citation>
    <scope>NUCLEOTIDE SEQUENCE [LARGE SCALE GENOMIC DNA]</scope>
    <source>
        <tissue evidence="1">Leaves</tissue>
    </source>
</reference>